<evidence type="ECO:0000256" key="4">
    <source>
        <dbReference type="ARBA" id="ARBA00022452"/>
    </source>
</evidence>
<evidence type="ECO:0000256" key="8">
    <source>
        <dbReference type="ARBA" id="ARBA00023114"/>
    </source>
</evidence>
<evidence type="ECO:0000256" key="9">
    <source>
        <dbReference type="ARBA" id="ARBA00023136"/>
    </source>
</evidence>
<keyword evidence="4" id="KW-1134">Transmembrane beta strand</keyword>
<dbReference type="GO" id="GO:0009279">
    <property type="term" value="C:cell outer membrane"/>
    <property type="evidence" value="ECO:0007669"/>
    <property type="project" value="UniProtKB-SubCell"/>
</dbReference>
<sequence length="408" mass="42323">MKRYSAACLIAVTAGTAHAQSSVTLYGLIDVGVTYTNNAQTGKANGHNIGASQVALTDAHTTGLSGSRWGLRGTEDLGDGLKAIFVLENGFMVNSGALAQGGAEFGRQAYVGLVSANYGTVTAGRQYDPLVESVQQFSASGYWGGYMSSHLNDIDNLSNTNRINNSIKYTTPTFHGIRAGGLYSFGGVAGSNTQNQIWSLGINYNGGSFSLGAGYLNARDPNVSFYGNTPNKGLATANNIGSFGSTTAPEASPGSAGYASAKTLEIIGGGAAYKISQTTITAVVTNTRFGSLGSSSGPNPLHYSGNAIFTSAELGVRTMITPALLTGIAFDYTQRNSVNGDGGAKYLQLDLGADYNLSKRTDVYALAVLQKANGRDSLGQSAVADISGFTPSSTDKQIGLRLGLRHKF</sequence>
<name>A0A370N1X0_9BURK</name>
<organism evidence="13 14">
    <name type="scientific">Paraburkholderia lacunae</name>
    <dbReference type="NCBI Taxonomy" id="2211104"/>
    <lineage>
        <taxon>Bacteria</taxon>
        <taxon>Pseudomonadati</taxon>
        <taxon>Pseudomonadota</taxon>
        <taxon>Betaproteobacteria</taxon>
        <taxon>Burkholderiales</taxon>
        <taxon>Burkholderiaceae</taxon>
        <taxon>Paraburkholderia</taxon>
    </lineage>
</organism>
<dbReference type="PRINTS" id="PR00184">
    <property type="entry name" value="NEISSPPORIN"/>
</dbReference>
<evidence type="ECO:0000256" key="10">
    <source>
        <dbReference type="ARBA" id="ARBA00023237"/>
    </source>
</evidence>
<dbReference type="InterPro" id="IPR002299">
    <property type="entry name" value="Porin_Neis"/>
</dbReference>
<evidence type="ECO:0000256" key="6">
    <source>
        <dbReference type="ARBA" id="ARBA00022729"/>
    </source>
</evidence>
<dbReference type="InterPro" id="IPR001702">
    <property type="entry name" value="Porin_Gram-ve"/>
</dbReference>
<dbReference type="GO" id="GO:0034220">
    <property type="term" value="P:monoatomic ion transmembrane transport"/>
    <property type="evidence" value="ECO:0007669"/>
    <property type="project" value="InterPro"/>
</dbReference>
<keyword evidence="8" id="KW-0626">Porin</keyword>
<feature type="signal peptide" evidence="11">
    <location>
        <begin position="1"/>
        <end position="19"/>
    </location>
</feature>
<keyword evidence="14" id="KW-1185">Reference proteome</keyword>
<dbReference type="Gene3D" id="2.40.160.10">
    <property type="entry name" value="Porin"/>
    <property type="match status" value="1"/>
</dbReference>
<gene>
    <name evidence="13" type="ORF">DLM46_27270</name>
</gene>
<comment type="subunit">
    <text evidence="2">Homotrimer.</text>
</comment>
<dbReference type="InterPro" id="IPR023614">
    <property type="entry name" value="Porin_dom_sf"/>
</dbReference>
<keyword evidence="6 11" id="KW-0732">Signal</keyword>
<dbReference type="InterPro" id="IPR033900">
    <property type="entry name" value="Gram_neg_porin_domain"/>
</dbReference>
<proteinExistence type="predicted"/>
<dbReference type="GO" id="GO:0046930">
    <property type="term" value="C:pore complex"/>
    <property type="evidence" value="ECO:0007669"/>
    <property type="project" value="UniProtKB-KW"/>
</dbReference>
<keyword evidence="5" id="KW-0812">Transmembrane</keyword>
<feature type="chain" id="PRO_5016853062" evidence="11">
    <location>
        <begin position="20"/>
        <end position="408"/>
    </location>
</feature>
<evidence type="ECO:0000313" key="14">
    <source>
        <dbReference type="Proteomes" id="UP000254875"/>
    </source>
</evidence>
<evidence type="ECO:0000256" key="1">
    <source>
        <dbReference type="ARBA" id="ARBA00004571"/>
    </source>
</evidence>
<reference evidence="14" key="1">
    <citation type="submission" date="2018-05" db="EMBL/GenBank/DDBJ databases">
        <authorList>
            <person name="Feng T."/>
        </authorList>
    </citation>
    <scope>NUCLEOTIDE SEQUENCE [LARGE SCALE GENOMIC DNA]</scope>
    <source>
        <strain evidence="14">S27</strain>
    </source>
</reference>
<evidence type="ECO:0000256" key="7">
    <source>
        <dbReference type="ARBA" id="ARBA00023065"/>
    </source>
</evidence>
<dbReference type="GO" id="GO:0015288">
    <property type="term" value="F:porin activity"/>
    <property type="evidence" value="ECO:0007669"/>
    <property type="project" value="UniProtKB-KW"/>
</dbReference>
<dbReference type="InterPro" id="IPR050298">
    <property type="entry name" value="Gram-neg_bact_OMP"/>
</dbReference>
<evidence type="ECO:0000256" key="11">
    <source>
        <dbReference type="SAM" id="SignalP"/>
    </source>
</evidence>
<feature type="domain" description="Porin" evidence="12">
    <location>
        <begin position="6"/>
        <end position="365"/>
    </location>
</feature>
<keyword evidence="3" id="KW-0813">Transport</keyword>
<evidence type="ECO:0000256" key="3">
    <source>
        <dbReference type="ARBA" id="ARBA00022448"/>
    </source>
</evidence>
<dbReference type="Proteomes" id="UP000254875">
    <property type="component" value="Unassembled WGS sequence"/>
</dbReference>
<evidence type="ECO:0000256" key="5">
    <source>
        <dbReference type="ARBA" id="ARBA00022692"/>
    </source>
</evidence>
<keyword evidence="7" id="KW-0406">Ion transport</keyword>
<dbReference type="Pfam" id="PF13609">
    <property type="entry name" value="Porin_4"/>
    <property type="match status" value="1"/>
</dbReference>
<keyword evidence="10" id="KW-0998">Cell outer membrane</keyword>
<dbReference type="AlphaFoldDB" id="A0A370N1X0"/>
<dbReference type="CDD" id="cd00342">
    <property type="entry name" value="gram_neg_porins"/>
    <property type="match status" value="1"/>
</dbReference>
<dbReference type="OrthoDB" id="8982743at2"/>
<dbReference type="PANTHER" id="PTHR34501">
    <property type="entry name" value="PROTEIN YDDL-RELATED"/>
    <property type="match status" value="1"/>
</dbReference>
<protein>
    <submittedName>
        <fullName evidence="13">Porin</fullName>
    </submittedName>
</protein>
<accession>A0A370N1X0</accession>
<evidence type="ECO:0000313" key="13">
    <source>
        <dbReference type="EMBL" id="RDJ99618.1"/>
    </source>
</evidence>
<dbReference type="PRINTS" id="PR00182">
    <property type="entry name" value="ECOLNEIPORIN"/>
</dbReference>
<dbReference type="EMBL" id="QHKS01000021">
    <property type="protein sequence ID" value="RDJ99618.1"/>
    <property type="molecule type" value="Genomic_DNA"/>
</dbReference>
<evidence type="ECO:0000259" key="12">
    <source>
        <dbReference type="Pfam" id="PF13609"/>
    </source>
</evidence>
<evidence type="ECO:0000256" key="2">
    <source>
        <dbReference type="ARBA" id="ARBA00011233"/>
    </source>
</evidence>
<keyword evidence="9" id="KW-0472">Membrane</keyword>
<dbReference type="PANTHER" id="PTHR34501:SF9">
    <property type="entry name" value="MAJOR OUTER MEMBRANE PROTEIN P.IA"/>
    <property type="match status" value="1"/>
</dbReference>
<comment type="subcellular location">
    <subcellularLocation>
        <location evidence="1">Cell outer membrane</location>
        <topology evidence="1">Multi-pass membrane protein</topology>
    </subcellularLocation>
</comment>
<dbReference type="SUPFAM" id="SSF56935">
    <property type="entry name" value="Porins"/>
    <property type="match status" value="1"/>
</dbReference>
<dbReference type="RefSeq" id="WP_115105552.1">
    <property type="nucleotide sequence ID" value="NZ_QHKS01000021.1"/>
</dbReference>
<comment type="caution">
    <text evidence="13">The sequence shown here is derived from an EMBL/GenBank/DDBJ whole genome shotgun (WGS) entry which is preliminary data.</text>
</comment>